<gene>
    <name evidence="1" type="ORF">S12H4_36723</name>
</gene>
<accession>X1TQ61</accession>
<proteinExistence type="predicted"/>
<sequence length="106" mass="12029">WNESGVDMHYLGYAGTIWLPHGDVAKTVKPYYFLLRTPDAHIPAMGGFPGDYAGNLEYIIRWVVKGSDMLITELSDTNFWDVLGNVLDQATVIIREVRDELQPYIP</sequence>
<feature type="non-terminal residue" evidence="1">
    <location>
        <position position="1"/>
    </location>
</feature>
<dbReference type="EMBL" id="BARW01021915">
    <property type="protein sequence ID" value="GAI93476.1"/>
    <property type="molecule type" value="Genomic_DNA"/>
</dbReference>
<reference evidence="1" key="1">
    <citation type="journal article" date="2014" name="Front. Microbiol.">
        <title>High frequency of phylogenetically diverse reductive dehalogenase-homologous genes in deep subseafloor sedimentary metagenomes.</title>
        <authorList>
            <person name="Kawai M."/>
            <person name="Futagami T."/>
            <person name="Toyoda A."/>
            <person name="Takaki Y."/>
            <person name="Nishi S."/>
            <person name="Hori S."/>
            <person name="Arai W."/>
            <person name="Tsubouchi T."/>
            <person name="Morono Y."/>
            <person name="Uchiyama I."/>
            <person name="Ito T."/>
            <person name="Fujiyama A."/>
            <person name="Inagaki F."/>
            <person name="Takami H."/>
        </authorList>
    </citation>
    <scope>NUCLEOTIDE SEQUENCE</scope>
    <source>
        <strain evidence="1">Expedition CK06-06</strain>
    </source>
</reference>
<name>X1TQ61_9ZZZZ</name>
<evidence type="ECO:0000313" key="1">
    <source>
        <dbReference type="EMBL" id="GAI93476.1"/>
    </source>
</evidence>
<comment type="caution">
    <text evidence="1">The sequence shown here is derived from an EMBL/GenBank/DDBJ whole genome shotgun (WGS) entry which is preliminary data.</text>
</comment>
<protein>
    <submittedName>
        <fullName evidence="1">Uncharacterized protein</fullName>
    </submittedName>
</protein>
<organism evidence="1">
    <name type="scientific">marine sediment metagenome</name>
    <dbReference type="NCBI Taxonomy" id="412755"/>
    <lineage>
        <taxon>unclassified sequences</taxon>
        <taxon>metagenomes</taxon>
        <taxon>ecological metagenomes</taxon>
    </lineage>
</organism>
<dbReference type="AlphaFoldDB" id="X1TQ61"/>